<evidence type="ECO:0000313" key="1">
    <source>
        <dbReference type="EMBL" id="GAA5062835.1"/>
    </source>
</evidence>
<keyword evidence="2" id="KW-1185">Reference proteome</keyword>
<organism evidence="1 2">
    <name type="scientific">Erythrobacter westpacificensis</name>
    <dbReference type="NCBI Taxonomy" id="1055231"/>
    <lineage>
        <taxon>Bacteria</taxon>
        <taxon>Pseudomonadati</taxon>
        <taxon>Pseudomonadota</taxon>
        <taxon>Alphaproteobacteria</taxon>
        <taxon>Sphingomonadales</taxon>
        <taxon>Erythrobacteraceae</taxon>
        <taxon>Erythrobacter/Porphyrobacter group</taxon>
        <taxon>Erythrobacter</taxon>
    </lineage>
</organism>
<name>A0ABP9KNX0_9SPHN</name>
<sequence>MWTSPAMPREDEDRPAMTLRPVYQPFMGGPRENNGQHIRDRLAGLPNKLAYAVAAFGEAQVPLDRVGRKNPMRGRFNDLRKAKLQAESFRDCARVPCHFEAIHVFVQTSKNLRRLAGKAGAFVSNRRPQHRAGT</sequence>
<reference evidence="2" key="1">
    <citation type="journal article" date="2019" name="Int. J. Syst. Evol. Microbiol.">
        <title>The Global Catalogue of Microorganisms (GCM) 10K type strain sequencing project: providing services to taxonomists for standard genome sequencing and annotation.</title>
        <authorList>
            <consortium name="The Broad Institute Genomics Platform"/>
            <consortium name="The Broad Institute Genome Sequencing Center for Infectious Disease"/>
            <person name="Wu L."/>
            <person name="Ma J."/>
        </authorList>
    </citation>
    <scope>NUCLEOTIDE SEQUENCE [LARGE SCALE GENOMIC DNA]</scope>
    <source>
        <strain evidence="2">JCM 18014</strain>
    </source>
</reference>
<dbReference type="Proteomes" id="UP001500518">
    <property type="component" value="Unassembled WGS sequence"/>
</dbReference>
<proteinExistence type="predicted"/>
<evidence type="ECO:0008006" key="3">
    <source>
        <dbReference type="Google" id="ProtNLM"/>
    </source>
</evidence>
<comment type="caution">
    <text evidence="1">The sequence shown here is derived from an EMBL/GenBank/DDBJ whole genome shotgun (WGS) entry which is preliminary data.</text>
</comment>
<protein>
    <recommendedName>
        <fullName evidence="3">Transposase DDE domain-containing protein</fullName>
    </recommendedName>
</protein>
<gene>
    <name evidence="1" type="ORF">GCM10023208_33470</name>
</gene>
<accession>A0ABP9KNX0</accession>
<evidence type="ECO:0000313" key="2">
    <source>
        <dbReference type="Proteomes" id="UP001500518"/>
    </source>
</evidence>
<dbReference type="EMBL" id="BAABHV010000027">
    <property type="protein sequence ID" value="GAA5062835.1"/>
    <property type="molecule type" value="Genomic_DNA"/>
</dbReference>